<proteinExistence type="predicted"/>
<dbReference type="PANTHER" id="PTHR30411:SF4">
    <property type="entry name" value="YBAK_AMINOACYL-TRNA SYNTHETASE-ASSOCIATED DOMAIN-CONTAINING PROTEIN"/>
    <property type="match status" value="1"/>
</dbReference>
<reference evidence="2" key="1">
    <citation type="submission" date="2012-02" db="EMBL/GenBank/DDBJ databases">
        <title>Genome sequencing of Giardia lamblia Genotypes A2 and B isolates (DH and GS) and comparative analysis with the genomes of Genotypes A1 and E (WB and Pig).</title>
        <authorList>
            <person name="Adam R."/>
            <person name="Dahlstrom E."/>
            <person name="Martens C."/>
            <person name="Bruno D."/>
            <person name="Barbian K."/>
            <person name="Porcella S.F."/>
            <person name="Nash T."/>
        </authorList>
    </citation>
    <scope>NUCLEOTIDE SEQUENCE</scope>
    <source>
        <strain evidence="2">DH</strain>
    </source>
</reference>
<dbReference type="Proteomes" id="UP000018320">
    <property type="component" value="Unassembled WGS sequence"/>
</dbReference>
<name>V6TKW9_GIAIN</name>
<evidence type="ECO:0000313" key="2">
    <source>
        <dbReference type="Proteomes" id="UP000018320"/>
    </source>
</evidence>
<dbReference type="InterPro" id="IPR036754">
    <property type="entry name" value="YbaK/aa-tRNA-synt-asso_dom_sf"/>
</dbReference>
<reference evidence="1 2" key="2">
    <citation type="journal article" date="2013" name="Genome Biol. Evol.">
        <title>Genome sequencing of Giardia lamblia genotypes A2 and B isolates (DH and GS) and comparative analysis with the genomes of genotypes A1 and E (WB and Pig).</title>
        <authorList>
            <person name="Adam R.D."/>
            <person name="Dahlstrom E.W."/>
            <person name="Martens C.A."/>
            <person name="Bruno D.P."/>
            <person name="Barbian K.D."/>
            <person name="Ricklefs S.M."/>
            <person name="Hernandez M.M."/>
            <person name="Narla N.P."/>
            <person name="Patel R.B."/>
            <person name="Porcella S.F."/>
            <person name="Nash T.E."/>
        </authorList>
    </citation>
    <scope>NUCLEOTIDE SEQUENCE [LARGE SCALE GENOMIC DNA]</scope>
    <source>
        <strain evidence="1 2">DH</strain>
    </source>
</reference>
<dbReference type="GO" id="GO:0004812">
    <property type="term" value="F:aminoacyl-tRNA ligase activity"/>
    <property type="evidence" value="ECO:0007669"/>
    <property type="project" value="UniProtKB-KW"/>
</dbReference>
<dbReference type="VEuPathDB" id="GiardiaDB:GL50803_0014486"/>
<sequence length="227" mass="25843">MDYWRVFPWSLSFYMERRLEALETKISALARFVGVPDDSDVLHILAIAYKCGFTRPLAVRTPEDYYNQELSARPTMLSYCRSTANLCKSIVLENTKAPRNAADPLFSRYYLIVVQYIRKFSSSKFHSAMRRLAKESTDTYLKSLTKNDYTWRFCEEDEAVALTGAPHNGMGPIGTSMSIPLVLDANILQTVDNMWVGGMHPLVKLRVSCAEFKNLLMPLVLDCTDSL</sequence>
<dbReference type="Gene3D" id="3.90.960.10">
    <property type="entry name" value="YbaK/aminoacyl-tRNA synthetase-associated domain"/>
    <property type="match status" value="1"/>
</dbReference>
<dbReference type="SUPFAM" id="SSF55826">
    <property type="entry name" value="YbaK/ProRS associated domain"/>
    <property type="match status" value="1"/>
</dbReference>
<comment type="caution">
    <text evidence="1">The sequence shown here is derived from an EMBL/GenBank/DDBJ whole genome shotgun (WGS) entry which is preliminary data.</text>
</comment>
<keyword evidence="1" id="KW-0436">Ligase</keyword>
<protein>
    <submittedName>
        <fullName evidence="1">YbaK/prolyl-tRNA synthetase associated domain protein</fullName>
    </submittedName>
</protein>
<dbReference type="CDD" id="cd04332">
    <property type="entry name" value="YbaK_like"/>
    <property type="match status" value="1"/>
</dbReference>
<accession>V6TKW9</accession>
<organism evidence="1 2">
    <name type="scientific">Giardia intestinalis</name>
    <name type="common">Giardia lamblia</name>
    <dbReference type="NCBI Taxonomy" id="5741"/>
    <lineage>
        <taxon>Eukaryota</taxon>
        <taxon>Metamonada</taxon>
        <taxon>Diplomonadida</taxon>
        <taxon>Hexamitidae</taxon>
        <taxon>Giardiinae</taxon>
        <taxon>Giardia</taxon>
    </lineage>
</organism>
<evidence type="ECO:0000313" key="1">
    <source>
        <dbReference type="EMBL" id="ESU37600.1"/>
    </source>
</evidence>
<dbReference type="EMBL" id="AHGT01000024">
    <property type="protein sequence ID" value="ESU37600.1"/>
    <property type="molecule type" value="Genomic_DNA"/>
</dbReference>
<dbReference type="GO" id="GO:0002161">
    <property type="term" value="F:aminoacyl-tRNA deacylase activity"/>
    <property type="evidence" value="ECO:0007669"/>
    <property type="project" value="InterPro"/>
</dbReference>
<gene>
    <name evidence="1" type="ORF">DHA2_14486</name>
</gene>
<keyword evidence="1" id="KW-0030">Aminoacyl-tRNA synthetase</keyword>
<dbReference type="AlphaFoldDB" id="V6TKW9"/>
<dbReference type="VEuPathDB" id="GiardiaDB:QR46_2288"/>
<dbReference type="VEuPathDB" id="GiardiaDB:DHA2_14486"/>
<dbReference type="PANTHER" id="PTHR30411">
    <property type="entry name" value="CYTOPLASMIC PROTEIN"/>
    <property type="match status" value="1"/>
</dbReference>